<accession>A0ABS4SFB1</accession>
<comment type="caution">
    <text evidence="1">The sequence shown here is derived from an EMBL/GenBank/DDBJ whole genome shotgun (WGS) entry which is preliminary data.</text>
</comment>
<reference evidence="1 2" key="1">
    <citation type="submission" date="2021-03" db="EMBL/GenBank/DDBJ databases">
        <title>Genomic Encyclopedia of Type Strains, Phase III (KMG-III): the genomes of soil and plant-associated and newly described type strains.</title>
        <authorList>
            <person name="Whitman W."/>
        </authorList>
    </citation>
    <scope>NUCLEOTIDE SEQUENCE [LARGE SCALE GENOMIC DNA]</scope>
    <source>
        <strain evidence="1 2">IMMIB AFH-6</strain>
    </source>
</reference>
<evidence type="ECO:0008006" key="3">
    <source>
        <dbReference type="Google" id="ProtNLM"/>
    </source>
</evidence>
<sequence>MFRSPRSLLVLFAVFCVAALILFGRTPSDDVGRAVDGRGFLAVCEASPFASGNGSDVAEAARLCSCVLAWHLREGERTGYPLPAALYRSNPTAAATGEVSSLARMVDTKAREACRSGRRTQ</sequence>
<evidence type="ECO:0000313" key="1">
    <source>
        <dbReference type="EMBL" id="MBP2291270.1"/>
    </source>
</evidence>
<name>A0ABS4SFB1_9PROT</name>
<protein>
    <recommendedName>
        <fullName evidence="3">Rap1a immunity protein domain-containing protein</fullName>
    </recommendedName>
</protein>
<evidence type="ECO:0000313" key="2">
    <source>
        <dbReference type="Proteomes" id="UP000781958"/>
    </source>
</evidence>
<keyword evidence="2" id="KW-1185">Reference proteome</keyword>
<organism evidence="1 2">
    <name type="scientific">Azospirillum rugosum</name>
    <dbReference type="NCBI Taxonomy" id="416170"/>
    <lineage>
        <taxon>Bacteria</taxon>
        <taxon>Pseudomonadati</taxon>
        <taxon>Pseudomonadota</taxon>
        <taxon>Alphaproteobacteria</taxon>
        <taxon>Rhodospirillales</taxon>
        <taxon>Azospirillaceae</taxon>
        <taxon>Azospirillum</taxon>
    </lineage>
</organism>
<proteinExistence type="predicted"/>
<gene>
    <name evidence="1" type="ORF">J2851_001019</name>
</gene>
<dbReference type="EMBL" id="JAGINP010000003">
    <property type="protein sequence ID" value="MBP2291270.1"/>
    <property type="molecule type" value="Genomic_DNA"/>
</dbReference>
<dbReference type="RefSeq" id="WP_209764680.1">
    <property type="nucleotide sequence ID" value="NZ_JAGINP010000003.1"/>
</dbReference>
<dbReference type="Proteomes" id="UP000781958">
    <property type="component" value="Unassembled WGS sequence"/>
</dbReference>